<feature type="transmembrane region" description="Helical" evidence="4">
    <location>
        <begin position="260"/>
        <end position="284"/>
    </location>
</feature>
<dbReference type="InterPro" id="IPR052524">
    <property type="entry name" value="MFS_Cyanate_Porter"/>
</dbReference>
<dbReference type="PROSITE" id="PS50850">
    <property type="entry name" value="MFS"/>
    <property type="match status" value="1"/>
</dbReference>
<dbReference type="EMBL" id="BMWX01000002">
    <property type="protein sequence ID" value="GGZ23006.1"/>
    <property type="molecule type" value="Genomic_DNA"/>
</dbReference>
<dbReference type="Gene3D" id="1.20.1250.20">
    <property type="entry name" value="MFS general substrate transporter like domains"/>
    <property type="match status" value="1"/>
</dbReference>
<feature type="transmembrane region" description="Helical" evidence="4">
    <location>
        <begin position="43"/>
        <end position="59"/>
    </location>
</feature>
<reference evidence="6" key="1">
    <citation type="journal article" date="2014" name="Int. J. Syst. Evol. Microbiol.">
        <title>Complete genome sequence of Corynebacterium casei LMG S-19264T (=DSM 44701T), isolated from a smear-ripened cheese.</title>
        <authorList>
            <consortium name="US DOE Joint Genome Institute (JGI-PGF)"/>
            <person name="Walter F."/>
            <person name="Albersmeier A."/>
            <person name="Kalinowski J."/>
            <person name="Ruckert C."/>
        </authorList>
    </citation>
    <scope>NUCLEOTIDE SEQUENCE</scope>
    <source>
        <strain evidence="6">KCTC 12368</strain>
    </source>
</reference>
<feature type="transmembrane region" description="Helical" evidence="4">
    <location>
        <begin position="237"/>
        <end position="254"/>
    </location>
</feature>
<feature type="domain" description="Major facilitator superfamily (MFS) profile" evidence="5">
    <location>
        <begin position="1"/>
        <end position="350"/>
    </location>
</feature>
<organism evidence="6 7">
    <name type="scientific">Echinicola pacifica</name>
    <dbReference type="NCBI Taxonomy" id="346377"/>
    <lineage>
        <taxon>Bacteria</taxon>
        <taxon>Pseudomonadati</taxon>
        <taxon>Bacteroidota</taxon>
        <taxon>Cytophagia</taxon>
        <taxon>Cytophagales</taxon>
        <taxon>Cyclobacteriaceae</taxon>
        <taxon>Echinicola</taxon>
    </lineage>
</organism>
<feature type="transmembrane region" description="Helical" evidence="4">
    <location>
        <begin position="296"/>
        <end position="319"/>
    </location>
</feature>
<feature type="transmembrane region" description="Helical" evidence="4">
    <location>
        <begin position="125"/>
        <end position="146"/>
    </location>
</feature>
<feature type="transmembrane region" description="Helical" evidence="4">
    <location>
        <begin position="172"/>
        <end position="194"/>
    </location>
</feature>
<reference evidence="6" key="2">
    <citation type="submission" date="2020-09" db="EMBL/GenBank/DDBJ databases">
        <authorList>
            <person name="Sun Q."/>
            <person name="Kim S."/>
        </authorList>
    </citation>
    <scope>NUCLEOTIDE SEQUENCE</scope>
    <source>
        <strain evidence="6">KCTC 12368</strain>
    </source>
</reference>
<evidence type="ECO:0000259" key="5">
    <source>
        <dbReference type="PROSITE" id="PS50850"/>
    </source>
</evidence>
<protein>
    <submittedName>
        <fullName evidence="6">Transporter YycB</fullName>
    </submittedName>
</protein>
<feature type="transmembrane region" description="Helical" evidence="4">
    <location>
        <begin position="12"/>
        <end position="31"/>
    </location>
</feature>
<gene>
    <name evidence="6" type="primary">yycB</name>
    <name evidence="6" type="ORF">GCM10007049_14830</name>
</gene>
<proteinExistence type="predicted"/>
<evidence type="ECO:0000256" key="3">
    <source>
        <dbReference type="ARBA" id="ARBA00023136"/>
    </source>
</evidence>
<dbReference type="InterPro" id="IPR011701">
    <property type="entry name" value="MFS"/>
</dbReference>
<dbReference type="PANTHER" id="PTHR23523">
    <property type="match status" value="1"/>
</dbReference>
<keyword evidence="2 4" id="KW-1133">Transmembrane helix</keyword>
<feature type="transmembrane region" description="Helical" evidence="4">
    <location>
        <begin position="325"/>
        <end position="343"/>
    </location>
</feature>
<keyword evidence="3 4" id="KW-0472">Membrane</keyword>
<keyword evidence="7" id="KW-1185">Reference proteome</keyword>
<keyword evidence="1 4" id="KW-0812">Transmembrane</keyword>
<dbReference type="SUPFAM" id="SSF103473">
    <property type="entry name" value="MFS general substrate transporter"/>
    <property type="match status" value="1"/>
</dbReference>
<feature type="transmembrane region" description="Helical" evidence="4">
    <location>
        <begin position="100"/>
        <end position="119"/>
    </location>
</feature>
<evidence type="ECO:0000313" key="7">
    <source>
        <dbReference type="Proteomes" id="UP000619457"/>
    </source>
</evidence>
<comment type="caution">
    <text evidence="6">The sequence shown here is derived from an EMBL/GenBank/DDBJ whole genome shotgun (WGS) entry which is preliminary data.</text>
</comment>
<dbReference type="GO" id="GO:0022857">
    <property type="term" value="F:transmembrane transporter activity"/>
    <property type="evidence" value="ECO:0007669"/>
    <property type="project" value="InterPro"/>
</dbReference>
<evidence type="ECO:0000256" key="2">
    <source>
        <dbReference type="ARBA" id="ARBA00022989"/>
    </source>
</evidence>
<feature type="transmembrane region" description="Helical" evidence="4">
    <location>
        <begin position="206"/>
        <end position="230"/>
    </location>
</feature>
<evidence type="ECO:0000256" key="1">
    <source>
        <dbReference type="ARBA" id="ARBA00022692"/>
    </source>
</evidence>
<evidence type="ECO:0000256" key="4">
    <source>
        <dbReference type="SAM" id="Phobius"/>
    </source>
</evidence>
<dbReference type="Pfam" id="PF07690">
    <property type="entry name" value="MFS_1"/>
    <property type="match status" value="1"/>
</dbReference>
<dbReference type="InterPro" id="IPR036259">
    <property type="entry name" value="MFS_trans_sf"/>
</dbReference>
<dbReference type="InterPro" id="IPR020846">
    <property type="entry name" value="MFS_dom"/>
</dbReference>
<dbReference type="PANTHER" id="PTHR23523:SF2">
    <property type="entry name" value="2-NITROIMIDAZOLE TRANSPORTER"/>
    <property type="match status" value="1"/>
</dbReference>
<name>A0A918PUB5_9BACT</name>
<dbReference type="AlphaFoldDB" id="A0A918PUB5"/>
<sequence>MIREDLSLSNGLAGFLTTLPLIAFATFSLFASGIGARLGNVRAILLGLILLGIGTVIRVQGGSFLLFAGTALTGVGIVICNVLIIPLIKLKLPNKIGIMTSVYTTGMSGFAAVGTGLSVPIAMELGWRGSLLSWIGLIVIAILLWIPQVKTKKVKGADEGLSGGKNVWKSRLAWEVSLFMGIQSTMFYTLIAWLPDLLIYRGFTAGSAGLVMSLMQVVGLVGSFLAPLVAVKYASQVRIAVGMGLIYFVGYTTLFSSNELILYTGLTLIGFCLGASISLAYTLIGLRTEGGTTARLSGMAQSAGYYLAALGPVMVGILFDWNKNWNILIIMMIICALSFAYLGSRVGRNVKV</sequence>
<evidence type="ECO:0000313" key="6">
    <source>
        <dbReference type="EMBL" id="GGZ23006.1"/>
    </source>
</evidence>
<feature type="transmembrane region" description="Helical" evidence="4">
    <location>
        <begin position="65"/>
        <end position="88"/>
    </location>
</feature>
<accession>A0A918PUB5</accession>
<dbReference type="Proteomes" id="UP000619457">
    <property type="component" value="Unassembled WGS sequence"/>
</dbReference>